<protein>
    <submittedName>
        <fullName evidence="4">XrtA system polysaccharide chain length determinant</fullName>
    </submittedName>
</protein>
<reference evidence="5" key="1">
    <citation type="journal article" date="2019" name="Int. J. Syst. Evol. Microbiol.">
        <title>The Global Catalogue of Microorganisms (GCM) 10K type strain sequencing project: providing services to taxonomists for standard genome sequencing and annotation.</title>
        <authorList>
            <consortium name="The Broad Institute Genomics Platform"/>
            <consortium name="The Broad Institute Genome Sequencing Center for Infectious Disease"/>
            <person name="Wu L."/>
            <person name="Ma J."/>
        </authorList>
    </citation>
    <scope>NUCLEOTIDE SEQUENCE [LARGE SCALE GENOMIC DNA]</scope>
    <source>
        <strain evidence="5">KCTC 42644</strain>
    </source>
</reference>
<dbReference type="RefSeq" id="WP_380862734.1">
    <property type="nucleotide sequence ID" value="NZ_JBHRXV010000011.1"/>
</dbReference>
<dbReference type="Proteomes" id="UP001595615">
    <property type="component" value="Unassembled WGS sequence"/>
</dbReference>
<feature type="coiled-coil region" evidence="1">
    <location>
        <begin position="173"/>
        <end position="242"/>
    </location>
</feature>
<evidence type="ECO:0000313" key="4">
    <source>
        <dbReference type="EMBL" id="MFC3713846.1"/>
    </source>
</evidence>
<keyword evidence="2" id="KW-0812">Transmembrane</keyword>
<sequence length="522" mass="58400">MNNIYEQVMTILYAIWRKRWYGLAAMWTVCLVGWVAVAMIPNQYESNARIYAKWSSLLPDKLGIEGGDKARQVDIVRQTLTSRPNLEKVVRRTGLDQSIQDDNDLDDLISDLAANITVKEQDGDLFTLSYVSDDSEYSDAQNATMAQRVVQNLINIFVEENISSDRDNINQAIRFLEDQLAARARELEDAERRRAEFEQKYLGRLPGQGNISERLMGAQVELDRVSQEIVQQRSSLNALQSQLRGTPATIDAPSMVMGGGFQGTRYDPASARGRIEALERSISDAYARGWTDRHPDVVTARRQIADLQREAAREPIEKSQQAAQANPVYVNLRSLLFDKQSSVAALAARQGQLQKSIADMQLRQVEEPGIAAEQSKLNRDYDVLRRQYDQLVKSREEVRLRSDVENKTDQVRFQIVDPPAFPRKPVAPNRPLLLTSVLIGGLLAGIAVAFLVSQIHATYITPNRLQEAFGVPVLGSVSEVVNDQQRAQARLWSRGFGVLAVGLVTAYAMLLLYQVVIQGASG</sequence>
<proteinExistence type="predicted"/>
<evidence type="ECO:0000256" key="1">
    <source>
        <dbReference type="SAM" id="Coils"/>
    </source>
</evidence>
<feature type="domain" description="Tyrosine-protein kinase G-rich" evidence="3">
    <location>
        <begin position="376"/>
        <end position="451"/>
    </location>
</feature>
<gene>
    <name evidence="4" type="ORF">ACFOMD_14815</name>
</gene>
<dbReference type="InterPro" id="IPR032807">
    <property type="entry name" value="GNVR"/>
</dbReference>
<accession>A0ABV7XDH9</accession>
<dbReference type="Pfam" id="PF13807">
    <property type="entry name" value="GNVR"/>
    <property type="match status" value="1"/>
</dbReference>
<feature type="transmembrane region" description="Helical" evidence="2">
    <location>
        <begin position="496"/>
        <end position="516"/>
    </location>
</feature>
<feature type="transmembrane region" description="Helical" evidence="2">
    <location>
        <begin position="20"/>
        <end position="40"/>
    </location>
</feature>
<dbReference type="PANTHER" id="PTHR32309">
    <property type="entry name" value="TYROSINE-PROTEIN KINASE"/>
    <property type="match status" value="1"/>
</dbReference>
<dbReference type="InterPro" id="IPR014345">
    <property type="entry name" value="XrtA_polysacc_chain"/>
</dbReference>
<name>A0ABV7XDH9_9SPHN</name>
<comment type="caution">
    <text evidence="4">The sequence shown here is derived from an EMBL/GenBank/DDBJ whole genome shotgun (WGS) entry which is preliminary data.</text>
</comment>
<evidence type="ECO:0000313" key="5">
    <source>
        <dbReference type="Proteomes" id="UP001595615"/>
    </source>
</evidence>
<keyword evidence="2" id="KW-0472">Membrane</keyword>
<dbReference type="EMBL" id="JBHRXV010000011">
    <property type="protein sequence ID" value="MFC3713846.1"/>
    <property type="molecule type" value="Genomic_DNA"/>
</dbReference>
<dbReference type="InterPro" id="IPR050445">
    <property type="entry name" value="Bact_polysacc_biosynth/exp"/>
</dbReference>
<keyword evidence="1" id="KW-0175">Coiled coil</keyword>
<keyword evidence="2" id="KW-1133">Transmembrane helix</keyword>
<organism evidence="4 5">
    <name type="scientific">Sphingoaurantiacus capsulatus</name>
    <dbReference type="NCBI Taxonomy" id="1771310"/>
    <lineage>
        <taxon>Bacteria</taxon>
        <taxon>Pseudomonadati</taxon>
        <taxon>Pseudomonadota</taxon>
        <taxon>Alphaproteobacteria</taxon>
        <taxon>Sphingomonadales</taxon>
        <taxon>Sphingosinicellaceae</taxon>
        <taxon>Sphingoaurantiacus</taxon>
    </lineage>
</organism>
<dbReference type="PANTHER" id="PTHR32309:SF31">
    <property type="entry name" value="CAPSULAR EXOPOLYSACCHARIDE FAMILY"/>
    <property type="match status" value="1"/>
</dbReference>
<dbReference type="NCBIfam" id="TIGR03007">
    <property type="entry name" value="pepcterm_ChnLen"/>
    <property type="match status" value="1"/>
</dbReference>
<feature type="transmembrane region" description="Helical" evidence="2">
    <location>
        <begin position="432"/>
        <end position="452"/>
    </location>
</feature>
<keyword evidence="5" id="KW-1185">Reference proteome</keyword>
<evidence type="ECO:0000259" key="3">
    <source>
        <dbReference type="Pfam" id="PF13807"/>
    </source>
</evidence>
<evidence type="ECO:0000256" key="2">
    <source>
        <dbReference type="SAM" id="Phobius"/>
    </source>
</evidence>